<feature type="compositionally biased region" description="Acidic residues" evidence="1">
    <location>
        <begin position="44"/>
        <end position="53"/>
    </location>
</feature>
<feature type="region of interest" description="Disordered" evidence="1">
    <location>
        <begin position="44"/>
        <end position="85"/>
    </location>
</feature>
<accession>A0AAN5D4C2</accession>
<name>A0AAN5D4C2_9BILA</name>
<feature type="non-terminal residue" evidence="2">
    <location>
        <position position="1"/>
    </location>
</feature>
<sequence length="85" mass="9338">VLDEEHVDTHCAGDPVRLGQHEVFTISSSPIALAQNARIFLLEDGEQEDEGDGVDYAHSEGGDRKHVEVEDAHGESVPDRSEHHL</sequence>
<evidence type="ECO:0000256" key="1">
    <source>
        <dbReference type="SAM" id="MobiDB-lite"/>
    </source>
</evidence>
<dbReference type="Proteomes" id="UP001328107">
    <property type="component" value="Unassembled WGS sequence"/>
</dbReference>
<organism evidence="2 3">
    <name type="scientific">Pristionchus mayeri</name>
    <dbReference type="NCBI Taxonomy" id="1317129"/>
    <lineage>
        <taxon>Eukaryota</taxon>
        <taxon>Metazoa</taxon>
        <taxon>Ecdysozoa</taxon>
        <taxon>Nematoda</taxon>
        <taxon>Chromadorea</taxon>
        <taxon>Rhabditida</taxon>
        <taxon>Rhabditina</taxon>
        <taxon>Diplogasteromorpha</taxon>
        <taxon>Diplogasteroidea</taxon>
        <taxon>Neodiplogasteridae</taxon>
        <taxon>Pristionchus</taxon>
    </lineage>
</organism>
<dbReference type="EMBL" id="BTRK01000005">
    <property type="protein sequence ID" value="GMR56318.1"/>
    <property type="molecule type" value="Genomic_DNA"/>
</dbReference>
<proteinExistence type="predicted"/>
<reference evidence="3" key="1">
    <citation type="submission" date="2022-10" db="EMBL/GenBank/DDBJ databases">
        <title>Genome assembly of Pristionchus species.</title>
        <authorList>
            <person name="Yoshida K."/>
            <person name="Sommer R.J."/>
        </authorList>
    </citation>
    <scope>NUCLEOTIDE SEQUENCE [LARGE SCALE GENOMIC DNA]</scope>
    <source>
        <strain evidence="3">RS5460</strain>
    </source>
</reference>
<evidence type="ECO:0000313" key="2">
    <source>
        <dbReference type="EMBL" id="GMR56318.1"/>
    </source>
</evidence>
<protein>
    <submittedName>
        <fullName evidence="2">Uncharacterized protein</fullName>
    </submittedName>
</protein>
<gene>
    <name evidence="2" type="ORF">PMAYCL1PPCAC_26513</name>
</gene>
<feature type="non-terminal residue" evidence="2">
    <location>
        <position position="85"/>
    </location>
</feature>
<dbReference type="AlphaFoldDB" id="A0AAN5D4C2"/>
<comment type="caution">
    <text evidence="2">The sequence shown here is derived from an EMBL/GenBank/DDBJ whole genome shotgun (WGS) entry which is preliminary data.</text>
</comment>
<evidence type="ECO:0000313" key="3">
    <source>
        <dbReference type="Proteomes" id="UP001328107"/>
    </source>
</evidence>
<feature type="compositionally biased region" description="Basic and acidic residues" evidence="1">
    <location>
        <begin position="55"/>
        <end position="85"/>
    </location>
</feature>
<keyword evidence="3" id="KW-1185">Reference proteome</keyword>